<evidence type="ECO:0000313" key="8">
    <source>
        <dbReference type="EMBL" id="TDN56619.1"/>
    </source>
</evidence>
<dbReference type="EMBL" id="SNVX01000010">
    <property type="protein sequence ID" value="TDN56619.1"/>
    <property type="molecule type" value="Genomic_DNA"/>
</dbReference>
<feature type="transmembrane region" description="Helical" evidence="6">
    <location>
        <begin position="109"/>
        <end position="135"/>
    </location>
</feature>
<reference evidence="8 9" key="1">
    <citation type="submission" date="2019-03" db="EMBL/GenBank/DDBJ databases">
        <title>Genomic analyses of the natural microbiome of Caenorhabditis elegans.</title>
        <authorList>
            <person name="Samuel B."/>
        </authorList>
    </citation>
    <scope>NUCLEOTIDE SEQUENCE [LARGE SCALE GENOMIC DNA]</scope>
    <source>
        <strain evidence="8 9">BIGb0156</strain>
    </source>
</reference>
<feature type="transmembrane region" description="Helical" evidence="6">
    <location>
        <begin position="179"/>
        <end position="197"/>
    </location>
</feature>
<feature type="transmembrane region" description="Helical" evidence="6">
    <location>
        <begin position="34"/>
        <end position="50"/>
    </location>
</feature>
<keyword evidence="3 6" id="KW-0812">Transmembrane</keyword>
<dbReference type="Proteomes" id="UP000295530">
    <property type="component" value="Unassembled WGS sequence"/>
</dbReference>
<sequence>MLSPKFIMQLLLWCVLYYSLGYISLFLDDPVSQVSFVWFPAGLAVSAFLLTSRRNWPWLFLGLFLVRTLLDVTLRHSLETSLVHSAISLTNDFAIAWCVRHFTRPHDSLYSLVVWLVATVLTSAVAAALGGGWVVLRHGVDFVSTLWIWWSANVVGTILLTTIVMGLFWRQKTAVPHQWLTGGVLWVLLCISAVYVFHQPVDESQGEVFLFGLACIPIVLMILIPVIIGNQLGAISFLSFCIIVIYYSWQRNGPLFVPGLRPGEPLLLAQCYLSGTALLLNFVYMLRHHQEANPASSYYLDFSSGRLTWDNNSPSGLTQQLANIHHIDELFAYMSTDDQQKMRERWALAQSGRAIKGSFRFLLTLSPSNKLHLQETKLIALQQPNGVALIGYWAGEFQGTESTRAIKGA</sequence>
<feature type="transmembrane region" description="Helical" evidence="6">
    <location>
        <begin position="209"/>
        <end position="227"/>
    </location>
</feature>
<feature type="transmembrane region" description="Helical" evidence="6">
    <location>
        <begin position="232"/>
        <end position="249"/>
    </location>
</feature>
<keyword evidence="5 6" id="KW-0472">Membrane</keyword>
<feature type="transmembrane region" description="Helical" evidence="6">
    <location>
        <begin position="265"/>
        <end position="286"/>
    </location>
</feature>
<name>A0A4R6EEE2_SCAGO</name>
<dbReference type="InterPro" id="IPR007895">
    <property type="entry name" value="MASE1"/>
</dbReference>
<organism evidence="8 9">
    <name type="scientific">Scandinavium goeteborgense</name>
    <dbReference type="NCBI Taxonomy" id="1851514"/>
    <lineage>
        <taxon>Bacteria</taxon>
        <taxon>Pseudomonadati</taxon>
        <taxon>Pseudomonadota</taxon>
        <taxon>Gammaproteobacteria</taxon>
        <taxon>Enterobacterales</taxon>
        <taxon>Enterobacteriaceae</taxon>
        <taxon>Scandinavium</taxon>
    </lineage>
</organism>
<evidence type="ECO:0000256" key="5">
    <source>
        <dbReference type="ARBA" id="ARBA00023136"/>
    </source>
</evidence>
<feature type="transmembrane region" description="Helical" evidence="6">
    <location>
        <begin position="147"/>
        <end position="167"/>
    </location>
</feature>
<protein>
    <submittedName>
        <fullName evidence="8">Integral membrane sensor domain MASE1</fullName>
    </submittedName>
</protein>
<dbReference type="Pfam" id="PF05231">
    <property type="entry name" value="MASE1"/>
    <property type="match status" value="1"/>
</dbReference>
<proteinExistence type="predicted"/>
<gene>
    <name evidence="8" type="ORF">EC847_110124</name>
</gene>
<dbReference type="GO" id="GO:0005886">
    <property type="term" value="C:plasma membrane"/>
    <property type="evidence" value="ECO:0007669"/>
    <property type="project" value="UniProtKB-SubCell"/>
</dbReference>
<evidence type="ECO:0000256" key="2">
    <source>
        <dbReference type="ARBA" id="ARBA00022475"/>
    </source>
</evidence>
<feature type="transmembrane region" description="Helical" evidence="6">
    <location>
        <begin position="6"/>
        <end position="27"/>
    </location>
</feature>
<comment type="subcellular location">
    <subcellularLocation>
        <location evidence="1">Cell membrane</location>
        <topology evidence="1">Multi-pass membrane protein</topology>
    </subcellularLocation>
</comment>
<evidence type="ECO:0000259" key="7">
    <source>
        <dbReference type="Pfam" id="PF05231"/>
    </source>
</evidence>
<accession>A0A4R6EEE2</accession>
<feature type="domain" description="MASE1" evidence="7">
    <location>
        <begin position="23"/>
        <end position="257"/>
    </location>
</feature>
<evidence type="ECO:0000256" key="6">
    <source>
        <dbReference type="SAM" id="Phobius"/>
    </source>
</evidence>
<comment type="caution">
    <text evidence="8">The sequence shown here is derived from an EMBL/GenBank/DDBJ whole genome shotgun (WGS) entry which is preliminary data.</text>
</comment>
<evidence type="ECO:0000256" key="3">
    <source>
        <dbReference type="ARBA" id="ARBA00022692"/>
    </source>
</evidence>
<keyword evidence="9" id="KW-1185">Reference proteome</keyword>
<dbReference type="AlphaFoldDB" id="A0A4R6EEE2"/>
<evidence type="ECO:0000256" key="4">
    <source>
        <dbReference type="ARBA" id="ARBA00022989"/>
    </source>
</evidence>
<evidence type="ECO:0000313" key="9">
    <source>
        <dbReference type="Proteomes" id="UP000295530"/>
    </source>
</evidence>
<keyword evidence="4 6" id="KW-1133">Transmembrane helix</keyword>
<evidence type="ECO:0000256" key="1">
    <source>
        <dbReference type="ARBA" id="ARBA00004651"/>
    </source>
</evidence>
<keyword evidence="2" id="KW-1003">Cell membrane</keyword>